<comment type="similarity">
    <text evidence="1">Belongs to the anhydro-N-acetylmuramic acid kinase family.</text>
</comment>
<keyword evidence="1 2" id="KW-0418">Kinase</keyword>
<dbReference type="EC" id="2.7.1.170" evidence="1"/>
<dbReference type="NCBIfam" id="NF007139">
    <property type="entry name" value="PRK09585.1-3"/>
    <property type="match status" value="1"/>
</dbReference>
<reference evidence="2 3" key="1">
    <citation type="submission" date="2019-04" db="EMBL/GenBank/DDBJ databases">
        <title>Salinimonas iocasae sp. nov., a halophilic bacterium isolated from the outer tube casing of tubeworms in Okinawa Trough.</title>
        <authorList>
            <person name="Zhang H."/>
            <person name="Wang H."/>
            <person name="Li C."/>
        </authorList>
    </citation>
    <scope>NUCLEOTIDE SEQUENCE [LARGE SCALE GENOMIC DNA]</scope>
    <source>
        <strain evidence="2 3">KX18D6</strain>
    </source>
</reference>
<comment type="pathway">
    <text evidence="1">Amino-sugar metabolism; 1,6-anhydro-N-acetylmuramate degradation.</text>
</comment>
<keyword evidence="3" id="KW-1185">Reference proteome</keyword>
<dbReference type="GO" id="GO:0016773">
    <property type="term" value="F:phosphotransferase activity, alcohol group as acceptor"/>
    <property type="evidence" value="ECO:0007669"/>
    <property type="project" value="UniProtKB-UniRule"/>
</dbReference>
<dbReference type="GO" id="GO:0009254">
    <property type="term" value="P:peptidoglycan turnover"/>
    <property type="evidence" value="ECO:0007669"/>
    <property type="project" value="UniProtKB-UniRule"/>
</dbReference>
<dbReference type="OrthoDB" id="9763949at2"/>
<comment type="catalytic activity">
    <reaction evidence="1">
        <text>1,6-anhydro-N-acetyl-beta-muramate + ATP + H2O = N-acetyl-D-muramate 6-phosphate + ADP + H(+)</text>
        <dbReference type="Rhea" id="RHEA:24952"/>
        <dbReference type="ChEBI" id="CHEBI:15377"/>
        <dbReference type="ChEBI" id="CHEBI:15378"/>
        <dbReference type="ChEBI" id="CHEBI:30616"/>
        <dbReference type="ChEBI" id="CHEBI:58690"/>
        <dbReference type="ChEBI" id="CHEBI:58722"/>
        <dbReference type="ChEBI" id="CHEBI:456216"/>
        <dbReference type="EC" id="2.7.1.170"/>
    </reaction>
</comment>
<sequence>MSLYIGLMSGTSMDGVDAVLCRIEGQKLTTLSQVALPFPAPLLNTLHQLCAPGENELFLAGQADREIAHLYSGAVKTLLKQNNLEPADITALGSHGQTVRHHPDTTPPFTLQLGDPNTLAAATGIAVVADFRRKDIALDGQGAPLVPAFHQFQFGAQQPAIVVNIGGIANLSVLRHEQPPLGFDTGPGNTLMDQWVQHHKGVTYDADGQWAASGNVNEPLLKALLDDSYFRQPAPKSTGREYFNLSWLDSVLADLPVPVKAVDVQATLCALTARSIGQAVAGFNDVQNVYVCGGGAFNQQLMQMLSAQVAPLPVDTTTALGIHPQWVEGAAFAWLAHANIMRIQGNVPGVTGASRAAVLGGLFLPD</sequence>
<dbReference type="InterPro" id="IPR043129">
    <property type="entry name" value="ATPase_NBD"/>
</dbReference>
<accession>A0A5B7YA78</accession>
<dbReference type="GO" id="GO:0097175">
    <property type="term" value="P:1,6-anhydro-N-acetyl-beta-muramic acid catabolic process"/>
    <property type="evidence" value="ECO:0007669"/>
    <property type="project" value="UniProtKB-UniRule"/>
</dbReference>
<protein>
    <recommendedName>
        <fullName evidence="1">Anhydro-N-acetylmuramic acid kinase</fullName>
        <ecNumber evidence="1">2.7.1.170</ecNumber>
    </recommendedName>
    <alternativeName>
        <fullName evidence="1">AnhMurNAc kinase</fullName>
    </alternativeName>
</protein>
<evidence type="ECO:0000313" key="3">
    <source>
        <dbReference type="Proteomes" id="UP000304912"/>
    </source>
</evidence>
<gene>
    <name evidence="1" type="primary">anmK</name>
    <name evidence="2" type="ORF">FBQ74_04005</name>
</gene>
<keyword evidence="1" id="KW-0119">Carbohydrate metabolism</keyword>
<dbReference type="SUPFAM" id="SSF53067">
    <property type="entry name" value="Actin-like ATPase domain"/>
    <property type="match status" value="1"/>
</dbReference>
<dbReference type="UniPathway" id="UPA00544"/>
<organism evidence="2 3">
    <name type="scientific">Salinimonas iocasae</name>
    <dbReference type="NCBI Taxonomy" id="2572577"/>
    <lineage>
        <taxon>Bacteria</taxon>
        <taxon>Pseudomonadati</taxon>
        <taxon>Pseudomonadota</taxon>
        <taxon>Gammaproteobacteria</taxon>
        <taxon>Alteromonadales</taxon>
        <taxon>Alteromonadaceae</taxon>
        <taxon>Alteromonas/Salinimonas group</taxon>
        <taxon>Salinimonas</taxon>
    </lineage>
</organism>
<dbReference type="PANTHER" id="PTHR30605">
    <property type="entry name" value="ANHYDRO-N-ACETYLMURAMIC ACID KINASE"/>
    <property type="match status" value="1"/>
</dbReference>
<dbReference type="EMBL" id="CP039852">
    <property type="protein sequence ID" value="QCZ92687.1"/>
    <property type="molecule type" value="Genomic_DNA"/>
</dbReference>
<dbReference type="PANTHER" id="PTHR30605:SF0">
    <property type="entry name" value="ANHYDRO-N-ACETYLMURAMIC ACID KINASE"/>
    <property type="match status" value="1"/>
</dbReference>
<dbReference type="Pfam" id="PF03702">
    <property type="entry name" value="AnmK"/>
    <property type="match status" value="1"/>
</dbReference>
<proteinExistence type="inferred from homology"/>
<keyword evidence="1 2" id="KW-0808">Transferase</keyword>
<dbReference type="GO" id="GO:0006040">
    <property type="term" value="P:amino sugar metabolic process"/>
    <property type="evidence" value="ECO:0007669"/>
    <property type="project" value="InterPro"/>
</dbReference>
<keyword evidence="1" id="KW-0067">ATP-binding</keyword>
<dbReference type="Proteomes" id="UP000304912">
    <property type="component" value="Chromosome"/>
</dbReference>
<comment type="pathway">
    <text evidence="1">Cell wall biogenesis; peptidoglycan recycling.</text>
</comment>
<dbReference type="Gene3D" id="3.30.420.40">
    <property type="match status" value="2"/>
</dbReference>
<dbReference type="GO" id="GO:0016301">
    <property type="term" value="F:kinase activity"/>
    <property type="evidence" value="ECO:0007669"/>
    <property type="project" value="UniProtKB-KW"/>
</dbReference>
<feature type="binding site" evidence="1">
    <location>
        <begin position="10"/>
        <end position="17"/>
    </location>
    <ligand>
        <name>ATP</name>
        <dbReference type="ChEBI" id="CHEBI:30616"/>
    </ligand>
</feature>
<dbReference type="InterPro" id="IPR005338">
    <property type="entry name" value="Anhydro_N_Ac-Mur_kinase"/>
</dbReference>
<dbReference type="HAMAP" id="MF_01270">
    <property type="entry name" value="AnhMurNAc_kinase"/>
    <property type="match status" value="1"/>
</dbReference>
<evidence type="ECO:0000256" key="1">
    <source>
        <dbReference type="HAMAP-Rule" id="MF_01270"/>
    </source>
</evidence>
<dbReference type="RefSeq" id="WP_139755436.1">
    <property type="nucleotide sequence ID" value="NZ_CP039852.1"/>
</dbReference>
<evidence type="ECO:0000313" key="2">
    <source>
        <dbReference type="EMBL" id="QCZ92687.1"/>
    </source>
</evidence>
<comment type="function">
    <text evidence="1">Catalyzes the specific phosphorylation of 1,6-anhydro-N-acetylmuramic acid (anhMurNAc) with the simultaneous cleavage of the 1,6-anhydro ring, generating MurNAc-6-P. Is required for the utilization of anhMurNAc either imported from the medium or derived from its own cell wall murein, and thus plays a role in cell wall recycling.</text>
</comment>
<dbReference type="UniPathway" id="UPA00343"/>
<dbReference type="AlphaFoldDB" id="A0A5B7YA78"/>
<dbReference type="CDD" id="cd24050">
    <property type="entry name" value="ASKHA_NBD_ANMK"/>
    <property type="match status" value="1"/>
</dbReference>
<name>A0A5B7YA78_9ALTE</name>
<dbReference type="KEGG" id="salk:FBQ74_04005"/>
<dbReference type="GO" id="GO:0005524">
    <property type="term" value="F:ATP binding"/>
    <property type="evidence" value="ECO:0007669"/>
    <property type="project" value="UniProtKB-UniRule"/>
</dbReference>
<keyword evidence="1" id="KW-0547">Nucleotide-binding</keyword>